<dbReference type="Pfam" id="PF03116">
    <property type="entry name" value="NQR2_RnfD_RnfE"/>
    <property type="match status" value="1"/>
</dbReference>
<keyword evidence="7 10" id="KW-0249">Electron transport</keyword>
<sequence length="352" mass="37737">MATKRSPISQQSCDGVDGHHLLVSVSPHLKADITVSRIMWTVVVCLMPPLILSIFVFGFQTLIITAVSVASCLATEAISQKLLGRPVTIKDGSAVITGLLLAYVIPPGVPLWMPVFGAVMAIFVTKIIMGGLGFNIFNPALIGRAFLVATYPVAMTTAWLAPIRNVAIFRTMGAGVDAVSSATPLYVLKHYGMAAVKEQFGSGTSIYTDFFIGFRPGCIGETSALLLLVGGLYLIYRGYIRWHIPVSIIATVALLTWIFDGERIFTGDPLLAVLSGGVMLGAFFMATDYVTSPTQRNGQVVFGIGVGALTVLIRLKGGYPEGVCYAILLMNPLTPALDQWFKPKRFSQGAVQ</sequence>
<dbReference type="NCBIfam" id="TIGR01946">
    <property type="entry name" value="rnfD"/>
    <property type="match status" value="1"/>
</dbReference>
<dbReference type="GO" id="GO:0005886">
    <property type="term" value="C:plasma membrane"/>
    <property type="evidence" value="ECO:0007669"/>
    <property type="project" value="UniProtKB-SubCell"/>
</dbReference>
<dbReference type="Proteomes" id="UP000422108">
    <property type="component" value="Chromosome"/>
</dbReference>
<feature type="transmembrane region" description="Helical" evidence="10">
    <location>
        <begin position="141"/>
        <end position="161"/>
    </location>
</feature>
<dbReference type="InterPro" id="IPR004338">
    <property type="entry name" value="NqrB/RnfD"/>
</dbReference>
<reference evidence="11 12" key="1">
    <citation type="submission" date="2019-11" db="EMBL/GenBank/DDBJ databases">
        <title>Comparative genomics of hydrocarbon-degrading Desulfosarcina strains.</title>
        <authorList>
            <person name="Watanabe M."/>
            <person name="Kojima H."/>
            <person name="Fukui M."/>
        </authorList>
    </citation>
    <scope>NUCLEOTIDE SEQUENCE [LARGE SCALE GENOMIC DNA]</scope>
    <source>
        <strain evidence="12">oXyS1</strain>
    </source>
</reference>
<keyword evidence="9 10" id="KW-0472">Membrane</keyword>
<evidence type="ECO:0000256" key="8">
    <source>
        <dbReference type="ARBA" id="ARBA00022989"/>
    </source>
</evidence>
<keyword evidence="12" id="KW-1185">Reference proteome</keyword>
<organism evidence="11 12">
    <name type="scientific">Desulfosarcina ovata subsp. ovata</name>
    <dbReference type="NCBI Taxonomy" id="2752305"/>
    <lineage>
        <taxon>Bacteria</taxon>
        <taxon>Pseudomonadati</taxon>
        <taxon>Thermodesulfobacteriota</taxon>
        <taxon>Desulfobacteria</taxon>
        <taxon>Desulfobacterales</taxon>
        <taxon>Desulfosarcinaceae</taxon>
        <taxon>Desulfosarcina</taxon>
    </lineage>
</organism>
<dbReference type="GO" id="GO:0022900">
    <property type="term" value="P:electron transport chain"/>
    <property type="evidence" value="ECO:0007669"/>
    <property type="project" value="UniProtKB-UniRule"/>
</dbReference>
<feature type="transmembrane region" description="Helical" evidence="10">
    <location>
        <begin position="271"/>
        <end position="291"/>
    </location>
</feature>
<keyword evidence="2 10" id="KW-0597">Phosphoprotein</keyword>
<name>A0A5K8AJP8_9BACT</name>
<evidence type="ECO:0000256" key="1">
    <source>
        <dbReference type="ARBA" id="ARBA00022448"/>
    </source>
</evidence>
<comment type="cofactor">
    <cofactor evidence="10">
        <name>FMN</name>
        <dbReference type="ChEBI" id="CHEBI:58210"/>
    </cofactor>
</comment>
<dbReference type="HAMAP" id="MF_00462">
    <property type="entry name" value="RsxD_RnfD"/>
    <property type="match status" value="1"/>
</dbReference>
<keyword evidence="1 10" id="KW-0813">Transport</keyword>
<evidence type="ECO:0000256" key="9">
    <source>
        <dbReference type="ARBA" id="ARBA00023136"/>
    </source>
</evidence>
<feature type="modified residue" description="FMN phosphoryl threonine" evidence="10">
    <location>
        <position position="183"/>
    </location>
</feature>
<dbReference type="PANTHER" id="PTHR30578:SF0">
    <property type="entry name" value="ION-TRANSLOCATING OXIDOREDUCTASE COMPLEX SUBUNIT D"/>
    <property type="match status" value="1"/>
</dbReference>
<comment type="function">
    <text evidence="10">Part of a membrane-bound complex that couples electron transfer with translocation of ions across the membrane.</text>
</comment>
<keyword evidence="6 10" id="KW-1278">Translocase</keyword>
<evidence type="ECO:0000256" key="3">
    <source>
        <dbReference type="ARBA" id="ARBA00022630"/>
    </source>
</evidence>
<dbReference type="InterPro" id="IPR011303">
    <property type="entry name" value="RnfD_bac"/>
</dbReference>
<protein>
    <recommendedName>
        <fullName evidence="10">Ion-translocating oxidoreductase complex subunit D</fullName>
        <ecNumber evidence="10">7.-.-.-</ecNumber>
    </recommendedName>
    <alternativeName>
        <fullName evidence="10">Rnf electron transport complex subunit D</fullName>
    </alternativeName>
</protein>
<keyword evidence="3 10" id="KW-0285">Flavoprotein</keyword>
<feature type="transmembrane region" description="Helical" evidence="10">
    <location>
        <begin position="111"/>
        <end position="129"/>
    </location>
</feature>
<feature type="transmembrane region" description="Helical" evidence="10">
    <location>
        <begin position="242"/>
        <end position="259"/>
    </location>
</feature>
<feature type="transmembrane region" description="Helical" evidence="10">
    <location>
        <begin position="218"/>
        <end position="236"/>
    </location>
</feature>
<keyword evidence="8 10" id="KW-1133">Transmembrane helix</keyword>
<evidence type="ECO:0000313" key="12">
    <source>
        <dbReference type="Proteomes" id="UP000422108"/>
    </source>
</evidence>
<evidence type="ECO:0000313" key="11">
    <source>
        <dbReference type="EMBL" id="BBO92933.1"/>
    </source>
</evidence>
<evidence type="ECO:0000256" key="4">
    <source>
        <dbReference type="ARBA" id="ARBA00022643"/>
    </source>
</evidence>
<evidence type="ECO:0000256" key="7">
    <source>
        <dbReference type="ARBA" id="ARBA00022982"/>
    </source>
</evidence>
<dbReference type="AlphaFoldDB" id="A0A5K8AJP8"/>
<dbReference type="RefSeq" id="WP_155313608.1">
    <property type="nucleotide sequence ID" value="NZ_AP021879.1"/>
</dbReference>
<evidence type="ECO:0000256" key="5">
    <source>
        <dbReference type="ARBA" id="ARBA00022692"/>
    </source>
</evidence>
<evidence type="ECO:0000256" key="6">
    <source>
        <dbReference type="ARBA" id="ARBA00022967"/>
    </source>
</evidence>
<keyword evidence="5 10" id="KW-0812">Transmembrane</keyword>
<comment type="subcellular location">
    <subcellularLocation>
        <location evidence="10">Cell membrane</location>
        <topology evidence="10">Multi-pass membrane protein</topology>
    </subcellularLocation>
</comment>
<keyword evidence="4 10" id="KW-0288">FMN</keyword>
<comment type="subunit">
    <text evidence="10">The complex is composed of six subunits: RnfA, RnfB, RnfC, RnfD, RnfE and RnfG.</text>
</comment>
<evidence type="ECO:0000256" key="2">
    <source>
        <dbReference type="ARBA" id="ARBA00022553"/>
    </source>
</evidence>
<comment type="caution">
    <text evidence="10">Lacks conserved residue(s) required for the propagation of feature annotation.</text>
</comment>
<dbReference type="PANTHER" id="PTHR30578">
    <property type="entry name" value="ELECTRON TRANSPORT COMPLEX PROTEIN RNFD"/>
    <property type="match status" value="1"/>
</dbReference>
<dbReference type="EMBL" id="AP021879">
    <property type="protein sequence ID" value="BBO92933.1"/>
    <property type="molecule type" value="Genomic_DNA"/>
</dbReference>
<dbReference type="EC" id="7.-.-.-" evidence="10"/>
<feature type="transmembrane region" description="Helical" evidence="10">
    <location>
        <begin position="50"/>
        <end position="75"/>
    </location>
</feature>
<proteinExistence type="inferred from homology"/>
<gene>
    <name evidence="10" type="primary">rnfD</name>
    <name evidence="11" type="ORF">DSCOOX_61130</name>
</gene>
<evidence type="ECO:0000256" key="10">
    <source>
        <dbReference type="HAMAP-Rule" id="MF_00462"/>
    </source>
</evidence>
<comment type="similarity">
    <text evidence="10">Belongs to the NqrB/RnfD family.</text>
</comment>
<dbReference type="GO" id="GO:0055085">
    <property type="term" value="P:transmembrane transport"/>
    <property type="evidence" value="ECO:0007669"/>
    <property type="project" value="InterPro"/>
</dbReference>
<accession>A0A5K8AJP8</accession>
<keyword evidence="10" id="KW-1003">Cell membrane</keyword>